<gene>
    <name evidence="1" type="ORF">V7S43_012925</name>
</gene>
<dbReference type="AlphaFoldDB" id="A0ABD3F9C9"/>
<organism evidence="1 2">
    <name type="scientific">Phytophthora oleae</name>
    <dbReference type="NCBI Taxonomy" id="2107226"/>
    <lineage>
        <taxon>Eukaryota</taxon>
        <taxon>Sar</taxon>
        <taxon>Stramenopiles</taxon>
        <taxon>Oomycota</taxon>
        <taxon>Peronosporomycetes</taxon>
        <taxon>Peronosporales</taxon>
        <taxon>Peronosporaceae</taxon>
        <taxon>Phytophthora</taxon>
    </lineage>
</organism>
<dbReference type="Proteomes" id="UP001632037">
    <property type="component" value="Unassembled WGS sequence"/>
</dbReference>
<dbReference type="EMBL" id="JBIMZQ010000033">
    <property type="protein sequence ID" value="KAL3662124.1"/>
    <property type="molecule type" value="Genomic_DNA"/>
</dbReference>
<keyword evidence="2" id="KW-1185">Reference proteome</keyword>
<proteinExistence type="predicted"/>
<reference evidence="1 2" key="1">
    <citation type="submission" date="2024-09" db="EMBL/GenBank/DDBJ databases">
        <title>Genome sequencing and assembly of Phytophthora oleae, isolate VK10A, causative agent of rot of olive drupes.</title>
        <authorList>
            <person name="Conti Taguali S."/>
            <person name="Riolo M."/>
            <person name="La Spada F."/>
            <person name="Cacciola S.O."/>
            <person name="Dionisio G."/>
        </authorList>
    </citation>
    <scope>NUCLEOTIDE SEQUENCE [LARGE SCALE GENOMIC DNA]</scope>
    <source>
        <strain evidence="1 2">VK10A</strain>
    </source>
</reference>
<evidence type="ECO:0000313" key="1">
    <source>
        <dbReference type="EMBL" id="KAL3662124.1"/>
    </source>
</evidence>
<accession>A0ABD3F9C9</accession>
<protein>
    <submittedName>
        <fullName evidence="1">Uncharacterized protein</fullName>
    </submittedName>
</protein>
<sequence length="262" mass="28898">MSLSHYANAEVSGCRAWLDADLAALPRTDGGLAIPDLKTELLAMAAATVAKWALHGTHEDHIVGDILLAEEECLIPPAAFITPNGPTSEACRSRWEASMWLAGSATLRRVGLPPEAGQKLHMVSALYILAEHFGGLQFTWAGHQMEVNGVKMLGSVQRLFQETDQTNSGAICTEWLPYVHIRDFRLYDGSVDRFTTSDDFYQLVRLGHRLPDVLHWRRHGAGRVTVTALCKASLCTQAVKRQLCRLLTVLITNIPILLTQGF</sequence>
<evidence type="ECO:0000313" key="2">
    <source>
        <dbReference type="Proteomes" id="UP001632037"/>
    </source>
</evidence>
<comment type="caution">
    <text evidence="1">The sequence shown here is derived from an EMBL/GenBank/DDBJ whole genome shotgun (WGS) entry which is preliminary data.</text>
</comment>
<name>A0ABD3F9C9_9STRA</name>